<proteinExistence type="predicted"/>
<dbReference type="Proteomes" id="UP000034705">
    <property type="component" value="Unassembled WGS sequence"/>
</dbReference>
<protein>
    <submittedName>
        <fullName evidence="2">Uncharacterized protein</fullName>
    </submittedName>
</protein>
<evidence type="ECO:0000256" key="1">
    <source>
        <dbReference type="SAM" id="MobiDB-lite"/>
    </source>
</evidence>
<accession>A0A0G1PJM4</accession>
<dbReference type="EMBL" id="LCMG01000012">
    <property type="protein sequence ID" value="KKU33019.1"/>
    <property type="molecule type" value="Genomic_DNA"/>
</dbReference>
<evidence type="ECO:0000313" key="2">
    <source>
        <dbReference type="EMBL" id="KKU33019.1"/>
    </source>
</evidence>
<feature type="compositionally biased region" description="Polar residues" evidence="1">
    <location>
        <begin position="1"/>
        <end position="11"/>
    </location>
</feature>
<dbReference type="AlphaFoldDB" id="A0A0G1PJM4"/>
<reference evidence="2 3" key="1">
    <citation type="journal article" date="2015" name="Nature">
        <title>rRNA introns, odd ribosomes, and small enigmatic genomes across a large radiation of phyla.</title>
        <authorList>
            <person name="Brown C.T."/>
            <person name="Hug L.A."/>
            <person name="Thomas B.C."/>
            <person name="Sharon I."/>
            <person name="Castelle C.J."/>
            <person name="Singh A."/>
            <person name="Wilkins M.J."/>
            <person name="Williams K.H."/>
            <person name="Banfield J.F."/>
        </authorList>
    </citation>
    <scope>NUCLEOTIDE SEQUENCE [LARGE SCALE GENOMIC DNA]</scope>
</reference>
<sequence>MSFFRPTSESTPHPLGHPELDSGSSRKEDPGSKPGMTTSVLGESTLHEAIMDSVSSARDSLPKEHHKHFETLRQEIIDFTQAQGIPREALAKPDLLRKAAEKLSTPNLERLANLLERFEHLIVKKEPWTNKEALEYAEEHYRLKEQYDSQVELLEQVGILMGDAIKGIDGNTYPIPTLEQIAIRLFERREILRTKHDQGFTKLLLVPFGMSLDVLIETFKQFFLSYKESHPDLDISDSYSFAIQKRYQGADRGDTPSLVYYPKFFEENGHRGKTKMQILEGQEDNQNFFPGWTAHFFQPSNTKTLKGFATISQKDQRTLRGDENFRPPFEANKTPTEYLSILEEARGNSSSPYFQESGLTPEDWIMVFMTHFVETGKPIDASLTRDINTSYLTGAFFPSSLRTPFMDWNSSLLQVYAGSHRCDIADIGFGLRSSVII</sequence>
<feature type="compositionally biased region" description="Basic and acidic residues" evidence="1">
    <location>
        <begin position="16"/>
        <end position="31"/>
    </location>
</feature>
<evidence type="ECO:0000313" key="3">
    <source>
        <dbReference type="Proteomes" id="UP000034705"/>
    </source>
</evidence>
<name>A0A0G1PJM4_9BACT</name>
<gene>
    <name evidence="2" type="ORF">UX45_C0012G0060</name>
</gene>
<organism evidence="2 3">
    <name type="scientific">Candidatus Uhrbacteria bacterium GW2011_GWF2_46_218</name>
    <dbReference type="NCBI Taxonomy" id="1619001"/>
    <lineage>
        <taxon>Bacteria</taxon>
        <taxon>Candidatus Uhriibacteriota</taxon>
    </lineage>
</organism>
<feature type="region of interest" description="Disordered" evidence="1">
    <location>
        <begin position="1"/>
        <end position="39"/>
    </location>
</feature>
<comment type="caution">
    <text evidence="2">The sequence shown here is derived from an EMBL/GenBank/DDBJ whole genome shotgun (WGS) entry which is preliminary data.</text>
</comment>